<sequence length="254" mass="26863">MASACSGRRRCSATNPSNPSRRGRPRRARPHEGFAEMMLSMMCTDLRFRIASIATRSGDLLSRVRRDNRGVAAVEFAIVVTLMVPLLFMAFETTQALQANRKVSVATRALADLASQTSVIANADMTNILNATAGVMAPFPTSKTAAVVTGIKIDDKGKATAAWSDVCNKVGALTDSAGNSVGQRHAVGSVMVVPPQLMPPLGTTGFLVLAEVFHKYVPIAGWELTGGIVLSDRLYATPRIGTSVTRSGTNAPCA</sequence>
<keyword evidence="5" id="KW-1185">Reference proteome</keyword>
<dbReference type="Pfam" id="PF07811">
    <property type="entry name" value="TadE"/>
    <property type="match status" value="1"/>
</dbReference>
<feature type="domain" description="TadE-like" evidence="3">
    <location>
        <begin position="70"/>
        <end position="111"/>
    </location>
</feature>
<evidence type="ECO:0000259" key="3">
    <source>
        <dbReference type="Pfam" id="PF07811"/>
    </source>
</evidence>
<evidence type="ECO:0000256" key="2">
    <source>
        <dbReference type="SAM" id="Phobius"/>
    </source>
</evidence>
<keyword evidence="2" id="KW-1133">Transmembrane helix</keyword>
<accession>A0A4D7B1T7</accession>
<evidence type="ECO:0000256" key="1">
    <source>
        <dbReference type="SAM" id="MobiDB-lite"/>
    </source>
</evidence>
<protein>
    <submittedName>
        <fullName evidence="4">Pilus assembly protein</fullName>
    </submittedName>
</protein>
<dbReference type="Proteomes" id="UP000298781">
    <property type="component" value="Chromosome"/>
</dbReference>
<evidence type="ECO:0000313" key="5">
    <source>
        <dbReference type="Proteomes" id="UP000298781"/>
    </source>
</evidence>
<proteinExistence type="predicted"/>
<dbReference type="OrthoDB" id="7189296at2"/>
<reference evidence="4 5" key="1">
    <citation type="submission" date="2019-04" db="EMBL/GenBank/DDBJ databases">
        <title>Phreatobacter aquaticus sp. nov.</title>
        <authorList>
            <person name="Choi A."/>
        </authorList>
    </citation>
    <scope>NUCLEOTIDE SEQUENCE [LARGE SCALE GENOMIC DNA]</scope>
    <source>
        <strain evidence="4 5">KCTC 52518</strain>
    </source>
</reference>
<evidence type="ECO:0000313" key="4">
    <source>
        <dbReference type="EMBL" id="QCI64953.1"/>
    </source>
</evidence>
<dbReference type="AlphaFoldDB" id="A0A4D7B1T7"/>
<dbReference type="EMBL" id="CP039690">
    <property type="protein sequence ID" value="QCI64953.1"/>
    <property type="molecule type" value="Genomic_DNA"/>
</dbReference>
<dbReference type="InterPro" id="IPR012495">
    <property type="entry name" value="TadE-like_dom"/>
</dbReference>
<dbReference type="KEGG" id="pstg:E8M01_12390"/>
<feature type="region of interest" description="Disordered" evidence="1">
    <location>
        <begin position="1"/>
        <end position="29"/>
    </location>
</feature>
<organism evidence="4 5">
    <name type="scientific">Phreatobacter stygius</name>
    <dbReference type="NCBI Taxonomy" id="1940610"/>
    <lineage>
        <taxon>Bacteria</taxon>
        <taxon>Pseudomonadati</taxon>
        <taxon>Pseudomonadota</taxon>
        <taxon>Alphaproteobacteria</taxon>
        <taxon>Hyphomicrobiales</taxon>
        <taxon>Phreatobacteraceae</taxon>
        <taxon>Phreatobacter</taxon>
    </lineage>
</organism>
<gene>
    <name evidence="4" type="ORF">E8M01_12390</name>
</gene>
<keyword evidence="2" id="KW-0472">Membrane</keyword>
<feature type="transmembrane region" description="Helical" evidence="2">
    <location>
        <begin position="70"/>
        <end position="91"/>
    </location>
</feature>
<keyword evidence="2" id="KW-0812">Transmembrane</keyword>
<name>A0A4D7B1T7_9HYPH</name>